<dbReference type="PANTHER" id="PTHR43153:SF1">
    <property type="entry name" value="ELECTRON TRANSFER FLAVOPROTEIN SUBUNIT ALPHA, MITOCHONDRIAL"/>
    <property type="match status" value="1"/>
</dbReference>
<feature type="binding site" evidence="9">
    <location>
        <position position="280"/>
    </location>
    <ligand>
        <name>FAD</name>
        <dbReference type="ChEBI" id="CHEBI:57692"/>
    </ligand>
</feature>
<dbReference type="Gene3D" id="3.40.50.620">
    <property type="entry name" value="HUPs"/>
    <property type="match status" value="1"/>
</dbReference>
<dbReference type="SUPFAM" id="SSF52402">
    <property type="entry name" value="Adenine nucleotide alpha hydrolases-like"/>
    <property type="match status" value="1"/>
</dbReference>
<dbReference type="Pfam" id="PF00766">
    <property type="entry name" value="ETF_alpha"/>
    <property type="match status" value="1"/>
</dbReference>
<organism evidence="11 12">
    <name type="scientific">Pandoraea eparura</name>
    <dbReference type="NCBI Taxonomy" id="2508291"/>
    <lineage>
        <taxon>Bacteria</taxon>
        <taxon>Pseudomonadati</taxon>
        <taxon>Pseudomonadota</taxon>
        <taxon>Betaproteobacteria</taxon>
        <taxon>Burkholderiales</taxon>
        <taxon>Burkholderiaceae</taxon>
        <taxon>Pandoraea</taxon>
    </lineage>
</organism>
<reference evidence="11 12" key="1">
    <citation type="submission" date="2019-08" db="EMBL/GenBank/DDBJ databases">
        <authorList>
            <person name="Peeters C."/>
        </authorList>
    </citation>
    <scope>NUCLEOTIDE SEQUENCE [LARGE SCALE GENOMIC DNA]</scope>
    <source>
        <strain evidence="11 12">LMG 31012</strain>
    </source>
</reference>
<dbReference type="InterPro" id="IPR029035">
    <property type="entry name" value="DHS-like_NAD/FAD-binding_dom"/>
</dbReference>
<dbReference type="GO" id="GO:0033539">
    <property type="term" value="P:fatty acid beta-oxidation using acyl-CoA dehydrogenase"/>
    <property type="evidence" value="ECO:0007669"/>
    <property type="project" value="TreeGrafter"/>
</dbReference>
<evidence type="ECO:0000256" key="8">
    <source>
        <dbReference type="ARBA" id="ARBA00079299"/>
    </source>
</evidence>
<dbReference type="Proteomes" id="UP000400981">
    <property type="component" value="Unassembled WGS sequence"/>
</dbReference>
<protein>
    <recommendedName>
        <fullName evidence="7">Electron transfer flavoprotein subunit alpha</fullName>
    </recommendedName>
    <alternativeName>
        <fullName evidence="8">Electron transfer flavoprotein large subunit</fullName>
    </alternativeName>
</protein>
<dbReference type="InterPro" id="IPR001308">
    <property type="entry name" value="ETF_a/FixB"/>
</dbReference>
<dbReference type="CDD" id="cd01715">
    <property type="entry name" value="ETF_alpha"/>
    <property type="match status" value="1"/>
</dbReference>
<dbReference type="InterPro" id="IPR033947">
    <property type="entry name" value="ETF_alpha_N"/>
</dbReference>
<feature type="binding site" evidence="9">
    <location>
        <begin position="259"/>
        <end position="266"/>
    </location>
    <ligand>
        <name>FAD</name>
        <dbReference type="ChEBI" id="CHEBI:57692"/>
    </ligand>
</feature>
<proteinExistence type="inferred from homology"/>
<evidence type="ECO:0000256" key="3">
    <source>
        <dbReference type="ARBA" id="ARBA00022630"/>
    </source>
</evidence>
<dbReference type="GO" id="GO:0050660">
    <property type="term" value="F:flavin adenine dinucleotide binding"/>
    <property type="evidence" value="ECO:0007669"/>
    <property type="project" value="InterPro"/>
</dbReference>
<evidence type="ECO:0000256" key="2">
    <source>
        <dbReference type="ARBA" id="ARBA00022448"/>
    </source>
</evidence>
<keyword evidence="12" id="KW-1185">Reference proteome</keyword>
<dbReference type="InterPro" id="IPR014729">
    <property type="entry name" value="Rossmann-like_a/b/a_fold"/>
</dbReference>
<keyword evidence="2" id="KW-0813">Transport</keyword>
<feature type="binding site" evidence="9">
    <location>
        <begin position="242"/>
        <end position="246"/>
    </location>
    <ligand>
        <name>FAD</name>
        <dbReference type="ChEBI" id="CHEBI:57692"/>
    </ligand>
</feature>
<evidence type="ECO:0000256" key="6">
    <source>
        <dbReference type="ARBA" id="ARBA00025649"/>
    </source>
</evidence>
<feature type="binding site" evidence="9">
    <location>
        <position position="202"/>
    </location>
    <ligand>
        <name>FAD</name>
        <dbReference type="ChEBI" id="CHEBI:57692"/>
    </ligand>
</feature>
<comment type="cofactor">
    <cofactor evidence="9">
        <name>FAD</name>
        <dbReference type="ChEBI" id="CHEBI:57692"/>
    </cofactor>
    <text evidence="9">Binds 1 FAD per dimer.</text>
</comment>
<keyword evidence="3" id="KW-0285">Flavoprotein</keyword>
<dbReference type="PROSITE" id="PS00696">
    <property type="entry name" value="ETF_ALPHA"/>
    <property type="match status" value="1"/>
</dbReference>
<name>A0A5E4RFM8_9BURK</name>
<gene>
    <name evidence="11" type="ORF">PEP31012_00156</name>
</gene>
<evidence type="ECO:0000256" key="1">
    <source>
        <dbReference type="ARBA" id="ARBA00005817"/>
    </source>
</evidence>
<dbReference type="SUPFAM" id="SSF52467">
    <property type="entry name" value="DHS-like NAD/FAD-binding domain"/>
    <property type="match status" value="1"/>
</dbReference>
<feature type="binding site" evidence="9">
    <location>
        <begin position="228"/>
        <end position="229"/>
    </location>
    <ligand>
        <name>FAD</name>
        <dbReference type="ChEBI" id="CHEBI:57692"/>
    </ligand>
</feature>
<dbReference type="InterPro" id="IPR014730">
    <property type="entry name" value="ETF_a/b_N"/>
</dbReference>
<dbReference type="InterPro" id="IPR018206">
    <property type="entry name" value="ETF_asu_C_CS"/>
</dbReference>
<comment type="function">
    <text evidence="6">The electron transfer flavoprotein serves as a specific electron acceptor for other dehydrogenases. It transfers the electrons to the main respiratory chain via ETF-ubiquinone oxidoreductase (ETF dehydrogenase).</text>
</comment>
<feature type="domain" description="Electron transfer flavoprotein alpha/beta-subunit N-terminal" evidence="10">
    <location>
        <begin position="3"/>
        <end position="182"/>
    </location>
</feature>
<evidence type="ECO:0000256" key="4">
    <source>
        <dbReference type="ARBA" id="ARBA00022827"/>
    </source>
</evidence>
<evidence type="ECO:0000256" key="5">
    <source>
        <dbReference type="ARBA" id="ARBA00022982"/>
    </source>
</evidence>
<evidence type="ECO:0000313" key="11">
    <source>
        <dbReference type="EMBL" id="VVD62120.1"/>
    </source>
</evidence>
<evidence type="ECO:0000259" key="10">
    <source>
        <dbReference type="SMART" id="SM00893"/>
    </source>
</evidence>
<dbReference type="AlphaFoldDB" id="A0A5E4RFM8"/>
<evidence type="ECO:0000256" key="9">
    <source>
        <dbReference type="PIRSR" id="PIRSR000089-1"/>
    </source>
</evidence>
<dbReference type="GO" id="GO:0009055">
    <property type="term" value="F:electron transfer activity"/>
    <property type="evidence" value="ECO:0007669"/>
    <property type="project" value="InterPro"/>
</dbReference>
<dbReference type="FunFam" id="3.40.50.1220:FF:000001">
    <property type="entry name" value="Electron transfer flavoprotein, alpha subunit"/>
    <property type="match status" value="1"/>
</dbReference>
<evidence type="ECO:0000256" key="7">
    <source>
        <dbReference type="ARBA" id="ARBA00068674"/>
    </source>
</evidence>
<dbReference type="Gene3D" id="3.40.50.1220">
    <property type="entry name" value="TPP-binding domain"/>
    <property type="match status" value="1"/>
</dbReference>
<comment type="similarity">
    <text evidence="1">Belongs to the ETF alpha-subunit/FixB family.</text>
</comment>
<evidence type="ECO:0000313" key="12">
    <source>
        <dbReference type="Proteomes" id="UP000400981"/>
    </source>
</evidence>
<sequence>MTTLVIADHDNHALQSPTSHAVSAARACADDVHLLVAGYRSDAVAQAAARLQGISRVLHADAPELAHGMAEPLAAQVLAIAHRYSHIVFSTTAFGKNVSPRVAAKLDVAQVSDVIDVVTPATFRRPIYAGNAISTVESSDPIKVLTVRTTSFPATTSGDTSVEIETLVVAASTTQSRFVGRETTTSDRPELTAARVVVSGGRALGSREKFDEVITPLADALGAAIGASRAAVDSGYAPNDLQVGQTGKIVAPDLYIAAGISGAIQHLAGMKDSKVIVAINQDPEAPIFSIADYGLEADLFTAVPELTHALEARQHA</sequence>
<dbReference type="InterPro" id="IPR014731">
    <property type="entry name" value="ETF_asu_C"/>
</dbReference>
<dbReference type="RefSeq" id="WP_150587470.1">
    <property type="nucleotide sequence ID" value="NZ_CABPSH010000001.1"/>
</dbReference>
<keyword evidence="5" id="KW-0249">Electron transport</keyword>
<dbReference type="EMBL" id="CABPSH010000001">
    <property type="protein sequence ID" value="VVD62120.1"/>
    <property type="molecule type" value="Genomic_DNA"/>
</dbReference>
<dbReference type="PANTHER" id="PTHR43153">
    <property type="entry name" value="ELECTRON TRANSFER FLAVOPROTEIN ALPHA"/>
    <property type="match status" value="1"/>
</dbReference>
<keyword evidence="4 9" id="KW-0274">FAD</keyword>
<dbReference type="OrthoDB" id="9770286at2"/>
<dbReference type="SMART" id="SM00893">
    <property type="entry name" value="ETF"/>
    <property type="match status" value="1"/>
</dbReference>
<accession>A0A5E4RFM8</accession>
<dbReference type="Pfam" id="PF01012">
    <property type="entry name" value="ETF"/>
    <property type="match status" value="1"/>
</dbReference>
<dbReference type="PIRSF" id="PIRSF000089">
    <property type="entry name" value="Electra_flavoP_a"/>
    <property type="match status" value="1"/>
</dbReference>